<evidence type="ECO:0000313" key="3">
    <source>
        <dbReference type="Proteomes" id="UP000652761"/>
    </source>
</evidence>
<dbReference type="GO" id="GO:0004866">
    <property type="term" value="F:endopeptidase inhibitor activity"/>
    <property type="evidence" value="ECO:0007669"/>
    <property type="project" value="InterPro"/>
</dbReference>
<dbReference type="Gene3D" id="2.80.10.50">
    <property type="match status" value="1"/>
</dbReference>
<keyword evidence="3" id="KW-1185">Reference proteome</keyword>
<dbReference type="InterPro" id="IPR002160">
    <property type="entry name" value="Prot_inh_Kunz-lg"/>
</dbReference>
<feature type="signal peptide" evidence="1">
    <location>
        <begin position="1"/>
        <end position="20"/>
    </location>
</feature>
<evidence type="ECO:0000313" key="2">
    <source>
        <dbReference type="EMBL" id="MQM22208.1"/>
    </source>
</evidence>
<dbReference type="InterPro" id="IPR016308">
    <property type="entry name" value="Prot_inh_API-A/B"/>
</dbReference>
<organism evidence="2 3">
    <name type="scientific">Colocasia esculenta</name>
    <name type="common">Wild taro</name>
    <name type="synonym">Arum esculentum</name>
    <dbReference type="NCBI Taxonomy" id="4460"/>
    <lineage>
        <taxon>Eukaryota</taxon>
        <taxon>Viridiplantae</taxon>
        <taxon>Streptophyta</taxon>
        <taxon>Embryophyta</taxon>
        <taxon>Tracheophyta</taxon>
        <taxon>Spermatophyta</taxon>
        <taxon>Magnoliopsida</taxon>
        <taxon>Liliopsida</taxon>
        <taxon>Araceae</taxon>
        <taxon>Aroideae</taxon>
        <taxon>Colocasieae</taxon>
        <taxon>Colocasia</taxon>
    </lineage>
</organism>
<dbReference type="Pfam" id="PF00197">
    <property type="entry name" value="Kunitz_legume"/>
    <property type="match status" value="1"/>
</dbReference>
<dbReference type="AlphaFoldDB" id="A0A843XQJ3"/>
<dbReference type="Proteomes" id="UP000652761">
    <property type="component" value="Unassembled WGS sequence"/>
</dbReference>
<dbReference type="PANTHER" id="PTHR33107">
    <property type="entry name" value="KUNITZ TRYPSIN INHIBITOR 2"/>
    <property type="match status" value="1"/>
</dbReference>
<accession>A0A843XQJ3</accession>
<feature type="chain" id="PRO_5032828928" description="Trypsin/chymotrypsin inhibitor" evidence="1">
    <location>
        <begin position="21"/>
        <end position="208"/>
    </location>
</feature>
<protein>
    <recommendedName>
        <fullName evidence="4">Trypsin/chymotrypsin inhibitor</fullName>
    </recommendedName>
</protein>
<keyword evidence="1" id="KW-0732">Signal</keyword>
<dbReference type="PIRSF" id="PIRSF001653">
    <property type="entry name" value="API-B"/>
    <property type="match status" value="1"/>
</dbReference>
<name>A0A843XQJ3_COLES</name>
<dbReference type="EMBL" id="NMUH01012400">
    <property type="protein sequence ID" value="MQM22208.1"/>
    <property type="molecule type" value="Genomic_DNA"/>
</dbReference>
<dbReference type="SMART" id="SM00452">
    <property type="entry name" value="STI"/>
    <property type="match status" value="1"/>
</dbReference>
<sequence>MVFILLLVSSLLLTARAAAAASNPVLDVDGNELRRGHHYYAMSVMRPGGGLTLAPNASCPLNVSRAPFPDYSGRPLAFFPENADDDTVKEGSTLYIMFPEPTECPQSTVWTLDRKAGFVTTGGTTSSAIGPHNSRFAIRKARYASSQPDHYQVEVCPCSTGVQRPSCRMGCLGSLGLIKVGQNILLSTNSERPHTIVFAKVKPATATQ</sequence>
<evidence type="ECO:0008006" key="4">
    <source>
        <dbReference type="Google" id="ProtNLM"/>
    </source>
</evidence>
<proteinExistence type="predicted"/>
<comment type="caution">
    <text evidence="2">The sequence shown here is derived from an EMBL/GenBank/DDBJ whole genome shotgun (WGS) entry which is preliminary data.</text>
</comment>
<gene>
    <name evidence="2" type="ORF">Taro_055257</name>
</gene>
<dbReference type="InterPro" id="IPR011065">
    <property type="entry name" value="Kunitz_inhibitor_STI-like_sf"/>
</dbReference>
<dbReference type="PANTHER" id="PTHR33107:SF5">
    <property type="entry name" value="KUNITZ TRYPSIN INHIBITOR 5"/>
    <property type="match status" value="1"/>
</dbReference>
<reference evidence="2" key="1">
    <citation type="submission" date="2017-07" db="EMBL/GenBank/DDBJ databases">
        <title>Taro Niue Genome Assembly and Annotation.</title>
        <authorList>
            <person name="Atibalentja N."/>
            <person name="Keating K."/>
            <person name="Fields C.J."/>
        </authorList>
    </citation>
    <scope>NUCLEOTIDE SEQUENCE</scope>
    <source>
        <strain evidence="2">Niue_2</strain>
        <tissue evidence="2">Leaf</tissue>
    </source>
</reference>
<evidence type="ECO:0000256" key="1">
    <source>
        <dbReference type="SAM" id="SignalP"/>
    </source>
</evidence>
<dbReference type="SUPFAM" id="SSF50386">
    <property type="entry name" value="STI-like"/>
    <property type="match status" value="1"/>
</dbReference>